<dbReference type="AlphaFoldDB" id="A0A819EHK6"/>
<evidence type="ECO:0000256" key="5">
    <source>
        <dbReference type="ARBA" id="ARBA00023065"/>
    </source>
</evidence>
<evidence type="ECO:0000256" key="3">
    <source>
        <dbReference type="ARBA" id="ARBA00022692"/>
    </source>
</evidence>
<feature type="transmembrane region" description="Helical" evidence="8">
    <location>
        <begin position="920"/>
        <end position="945"/>
    </location>
</feature>
<comment type="subcellular location">
    <subcellularLocation>
        <location evidence="1">Membrane</location>
        <topology evidence="1">Multi-pass membrane protein</topology>
    </subcellularLocation>
</comment>
<comment type="caution">
    <text evidence="12">The sequence shown here is derived from an EMBL/GenBank/DDBJ whole genome shotgun (WGS) entry which is preliminary data.</text>
</comment>
<dbReference type="InterPro" id="IPR050927">
    <property type="entry name" value="TRPM"/>
</dbReference>
<feature type="transmembrane region" description="Helical" evidence="8">
    <location>
        <begin position="785"/>
        <end position="810"/>
    </location>
</feature>
<evidence type="ECO:0000256" key="2">
    <source>
        <dbReference type="ARBA" id="ARBA00022448"/>
    </source>
</evidence>
<feature type="domain" description="TRPM SLOG" evidence="10">
    <location>
        <begin position="40"/>
        <end position="274"/>
    </location>
</feature>
<feature type="transmembrane region" description="Helical" evidence="8">
    <location>
        <begin position="858"/>
        <end position="880"/>
    </location>
</feature>
<evidence type="ECO:0000313" key="12">
    <source>
        <dbReference type="EMBL" id="CAF3851194.1"/>
    </source>
</evidence>
<proteinExistence type="predicted"/>
<feature type="transmembrane region" description="Helical" evidence="8">
    <location>
        <begin position="714"/>
        <end position="733"/>
    </location>
</feature>
<evidence type="ECO:0000259" key="10">
    <source>
        <dbReference type="Pfam" id="PF18139"/>
    </source>
</evidence>
<dbReference type="InterPro" id="IPR005821">
    <property type="entry name" value="Ion_trans_dom"/>
</dbReference>
<evidence type="ECO:0000256" key="6">
    <source>
        <dbReference type="ARBA" id="ARBA00023136"/>
    </source>
</evidence>
<keyword evidence="4 8" id="KW-1133">Transmembrane helix</keyword>
<accession>A0A819EHK6</accession>
<dbReference type="Proteomes" id="UP000663844">
    <property type="component" value="Unassembled WGS sequence"/>
</dbReference>
<feature type="transmembrane region" description="Helical" evidence="8">
    <location>
        <begin position="745"/>
        <end position="764"/>
    </location>
</feature>
<dbReference type="GO" id="GO:0099604">
    <property type="term" value="F:ligand-gated calcium channel activity"/>
    <property type="evidence" value="ECO:0007669"/>
    <property type="project" value="TreeGrafter"/>
</dbReference>
<dbReference type="InterPro" id="IPR041491">
    <property type="entry name" value="TRPM_SLOG"/>
</dbReference>
<keyword evidence="3 8" id="KW-0812">Transmembrane</keyword>
<evidence type="ECO:0000259" key="11">
    <source>
        <dbReference type="Pfam" id="PF25508"/>
    </source>
</evidence>
<keyword evidence="2" id="KW-0813">Transport</keyword>
<keyword evidence="7" id="KW-0407">Ion channel</keyword>
<evidence type="ECO:0000256" key="7">
    <source>
        <dbReference type="ARBA" id="ARBA00023303"/>
    </source>
</evidence>
<feature type="domain" description="TRPM-like" evidence="11">
    <location>
        <begin position="493"/>
        <end position="601"/>
    </location>
</feature>
<reference evidence="12" key="1">
    <citation type="submission" date="2021-02" db="EMBL/GenBank/DDBJ databases">
        <authorList>
            <person name="Nowell W R."/>
        </authorList>
    </citation>
    <scope>NUCLEOTIDE SEQUENCE</scope>
</reference>
<feature type="domain" description="Ion transport" evidence="9">
    <location>
        <begin position="722"/>
        <end position="953"/>
    </location>
</feature>
<protein>
    <submittedName>
        <fullName evidence="12">Uncharacterized protein</fullName>
    </submittedName>
</protein>
<dbReference type="Pfam" id="PF18139">
    <property type="entry name" value="LSDAT_euk"/>
    <property type="match status" value="1"/>
</dbReference>
<dbReference type="PANTHER" id="PTHR13800:SF12">
    <property type="entry name" value="TRANSIENT RECEPTOR POTENTIAL CATION CHANNEL SUBFAMILY M MEMBER-LIKE 2"/>
    <property type="match status" value="1"/>
</dbReference>
<organism evidence="12 13">
    <name type="scientific">Adineta steineri</name>
    <dbReference type="NCBI Taxonomy" id="433720"/>
    <lineage>
        <taxon>Eukaryota</taxon>
        <taxon>Metazoa</taxon>
        <taxon>Spiralia</taxon>
        <taxon>Gnathifera</taxon>
        <taxon>Rotifera</taxon>
        <taxon>Eurotatoria</taxon>
        <taxon>Bdelloidea</taxon>
        <taxon>Adinetida</taxon>
        <taxon>Adinetidae</taxon>
        <taxon>Adineta</taxon>
    </lineage>
</organism>
<dbReference type="EMBL" id="CAJOAZ010001742">
    <property type="protein sequence ID" value="CAF3851194.1"/>
    <property type="molecule type" value="Genomic_DNA"/>
</dbReference>
<name>A0A819EHK6_9BILA</name>
<evidence type="ECO:0000259" key="9">
    <source>
        <dbReference type="Pfam" id="PF00520"/>
    </source>
</evidence>
<feature type="domain" description="TRPM-like" evidence="11">
    <location>
        <begin position="395"/>
        <end position="449"/>
    </location>
</feature>
<evidence type="ECO:0000256" key="1">
    <source>
        <dbReference type="ARBA" id="ARBA00004141"/>
    </source>
</evidence>
<sequence length="1136" mass="132761">MKDMTCSNSTNTDDNDYVNSKLDIKSYGTITFSQNYSNTASFIRIPCDACPIKTKELFIEQKYNKCPPLIISVMGSTKEGYMRSKLFQIFREALLKIAKTTDIWIVSAGMNSRVTRFFGEIARTNPDPSRPIYLVGVASWGCISDVEQLDVQGTNVIYTKLHSNIKGETPPEPNHTHFIFIDDETKHNHANAIKFRSQFERAILGENFSLESMTNKSDSTPIVIIVIEGCADAIKKVYKSVVHDKIPVIFVEGTSGCCDLFAKCYRLYNGRKSKTELFDQTKDNSLSVENDEELKNKIREALQIVNHELAETSCTNAPDHEIDYFELIYECVTTRNKYLNFIDFKVHSLISDDINLAILQALIKFTSCEKNIEEKRKQLYLAYEWKQIDIIKNSIMKNERDWKLIDLNDLFEKALIENQVNFIQLFLDHDFSINDLFHNTNKLVDLYKNEFNDPLKSVYTEIIQPLIGNVSQLDEDDDLPKNSFTILSNNEIDINKELFLWSVLTGRQELALLFWTRGRNKICTAFIAILIYKNKTRTERNIKYEAWIDKFEHLAVQILERFYLTNPYKCKQAIVRAIPEYDNVTWLQLAVVAESKLFIAQQGVQDVLHDIWYGRIDRRVSHSLIIFSSFMLPYSGFLTYCEELIEDSNKYNEPDSSPYHIPRLKTTIDKMCNESDTTCSRLIGDDFNVVHEKSGIKQYIENVSIFLHAPYVKYLYNLYSHVIFLLLFSYVLLCDYFPLYEYQSNYGPSMTELILILWVFTLLCEEIRQIRAKKIHSMYGKLQSYFTILWNKLDTVAIILFFITCILRFLPISGCFNIARTILAIDLSIWYIRTLDIFSAVKRLGPKLVMIGEMVHDLTFFMLMLTVFVLAFGVPTYSLLNDVQNFSWHMPRRIINLAYWQIFELQIVEDIEKNYELNGYIMFFLLIAYITVASVLLINLLIAMFSNTFDRLHMDTDCIWKFQQYSLVCYQLKRPLFPPPFIIISHIWRIIIYVFSHTFKTKWFYMKYIKQKNQAKFKINVNKLLTKQLEEIEDALGNEVYFISLKANGKQIEYSNDFNEERVYSPQEIVLTKIKTLENQVLSVQNQQSNMFRYLECLMYGMKKIGGDDIEMPQLHQDDFELISLVPPILLLIPKI</sequence>
<dbReference type="PANTHER" id="PTHR13800">
    <property type="entry name" value="TRANSIENT RECEPTOR POTENTIAL CATION CHANNEL, SUBFAMILY M, MEMBER 6"/>
    <property type="match status" value="1"/>
</dbReference>
<feature type="transmembrane region" description="Helical" evidence="8">
    <location>
        <begin position="624"/>
        <end position="641"/>
    </location>
</feature>
<dbReference type="Pfam" id="PF25508">
    <property type="entry name" value="TRPM2"/>
    <property type="match status" value="2"/>
</dbReference>
<evidence type="ECO:0000256" key="4">
    <source>
        <dbReference type="ARBA" id="ARBA00022989"/>
    </source>
</evidence>
<keyword evidence="5" id="KW-0406">Ion transport</keyword>
<keyword evidence="6 8" id="KW-0472">Membrane</keyword>
<dbReference type="GO" id="GO:0005886">
    <property type="term" value="C:plasma membrane"/>
    <property type="evidence" value="ECO:0007669"/>
    <property type="project" value="TreeGrafter"/>
</dbReference>
<evidence type="ECO:0000256" key="8">
    <source>
        <dbReference type="SAM" id="Phobius"/>
    </source>
</evidence>
<dbReference type="InterPro" id="IPR057366">
    <property type="entry name" value="TRPM-like"/>
</dbReference>
<evidence type="ECO:0000313" key="13">
    <source>
        <dbReference type="Proteomes" id="UP000663844"/>
    </source>
</evidence>
<dbReference type="Pfam" id="PF00520">
    <property type="entry name" value="Ion_trans"/>
    <property type="match status" value="1"/>
</dbReference>
<gene>
    <name evidence="12" type="ORF">OXD698_LOCUS21286</name>
</gene>